<dbReference type="Proteomes" id="UP001164746">
    <property type="component" value="Chromosome 8"/>
</dbReference>
<dbReference type="PANTHER" id="PTHR13225:SF3">
    <property type="entry name" value="UPF0489 PROTEIN C5ORF22"/>
    <property type="match status" value="1"/>
</dbReference>
<organism evidence="2 3">
    <name type="scientific">Mya arenaria</name>
    <name type="common">Soft-shell clam</name>
    <dbReference type="NCBI Taxonomy" id="6604"/>
    <lineage>
        <taxon>Eukaryota</taxon>
        <taxon>Metazoa</taxon>
        <taxon>Spiralia</taxon>
        <taxon>Lophotrochozoa</taxon>
        <taxon>Mollusca</taxon>
        <taxon>Bivalvia</taxon>
        <taxon>Autobranchia</taxon>
        <taxon>Heteroconchia</taxon>
        <taxon>Euheterodonta</taxon>
        <taxon>Imparidentia</taxon>
        <taxon>Neoheterodontei</taxon>
        <taxon>Myida</taxon>
        <taxon>Myoidea</taxon>
        <taxon>Myidae</taxon>
        <taxon>Mya</taxon>
    </lineage>
</organism>
<gene>
    <name evidence="2" type="ORF">MAR_026457</name>
</gene>
<sequence length="453" mass="51336">MAAPMTSHGKMRNKREKEYKILPVIVEEDHHEVLPHIYRSIGSRHLPLGKLTLVHFDSHPDMLIPLDMPADTVFMKEKLYGCLSIENWIMPAVYAGHISHVVWVKPPWCSQIHNTVTEFVVGKCQQTGCIRTSCKESYFVSEALYVPESKLDNKHTLKLTVLTLTPQHWDQLSKRRSAHVEGADVLNNTESTCMCKVEAGCDKGTCCKNMTNSNTEKLIGCCNSVIASETGCSSFNTAKHSVHVTSEEPQPKRQRVDSANTETCLEQNLESVINALSEHIGDSRYILDIDLDFFSTMNPFREMYGEREYSILGDLYKFTQPHSLEDKDIEKCVIARQKQLDNLKSVFTAFEKDSKAKIVHERADLIHELVTSLQSQWGTKVDYQLVNEAGCTCDDSELPHHVSSIPQIEGLVKSSSDDYCPPNQVDMIQELVLNMLGDLYHEINVDLQYEDVE</sequence>
<evidence type="ECO:0000313" key="2">
    <source>
        <dbReference type="EMBL" id="WAR12277.1"/>
    </source>
</evidence>
<reference evidence="2" key="1">
    <citation type="submission" date="2022-11" db="EMBL/GenBank/DDBJ databases">
        <title>Centuries of genome instability and evolution in soft-shell clam transmissible cancer (bioRxiv).</title>
        <authorList>
            <person name="Hart S.F.M."/>
            <person name="Yonemitsu M.A."/>
            <person name="Giersch R.M."/>
            <person name="Beal B.F."/>
            <person name="Arriagada G."/>
            <person name="Davis B.W."/>
            <person name="Ostrander E.A."/>
            <person name="Goff S.P."/>
            <person name="Metzger M.J."/>
        </authorList>
    </citation>
    <scope>NUCLEOTIDE SEQUENCE</scope>
    <source>
        <strain evidence="2">MELC-2E11</strain>
        <tissue evidence="2">Siphon/mantle</tissue>
    </source>
</reference>
<evidence type="ECO:0000313" key="3">
    <source>
        <dbReference type="Proteomes" id="UP001164746"/>
    </source>
</evidence>
<comment type="similarity">
    <text evidence="1">Belongs to the UPF0489 family.</text>
</comment>
<dbReference type="PANTHER" id="PTHR13225">
    <property type="entry name" value="MISEXPRESSION SUPPRESSOR OF RAS 6"/>
    <property type="match status" value="1"/>
</dbReference>
<name>A0ABY7EQL1_MYAAR</name>
<protein>
    <submittedName>
        <fullName evidence="2">CE022-like protein</fullName>
    </submittedName>
</protein>
<dbReference type="EMBL" id="CP111019">
    <property type="protein sequence ID" value="WAR12277.1"/>
    <property type="molecule type" value="Genomic_DNA"/>
</dbReference>
<accession>A0ABY7EQL1</accession>
<dbReference type="InterPro" id="IPR024131">
    <property type="entry name" value="UPF0489"/>
</dbReference>
<evidence type="ECO:0000256" key="1">
    <source>
        <dbReference type="ARBA" id="ARBA00007099"/>
    </source>
</evidence>
<keyword evidence="3" id="KW-1185">Reference proteome</keyword>
<dbReference type="Pfam" id="PF12640">
    <property type="entry name" value="UPF0489"/>
    <property type="match status" value="1"/>
</dbReference>
<proteinExistence type="inferred from homology"/>